<sequence length="97" mass="11162">MGEIEEKYKHEDKVEKKDKKEEKSEEADGKEDKSKEKKTKKDKGGKEKKNPEDMKDPAKLKQKLEKLDTKMQALVAKREEILKLLEEAEKGGADTST</sequence>
<keyword evidence="4" id="KW-1185">Reference proteome</keyword>
<keyword evidence="1" id="KW-0175">Coiled coil</keyword>
<feature type="coiled-coil region" evidence="1">
    <location>
        <begin position="64"/>
        <end position="91"/>
    </location>
</feature>
<evidence type="ECO:0000313" key="3">
    <source>
        <dbReference type="EMBL" id="CAL0305044.1"/>
    </source>
</evidence>
<evidence type="ECO:0000256" key="1">
    <source>
        <dbReference type="SAM" id="Coils"/>
    </source>
</evidence>
<proteinExistence type="predicted"/>
<feature type="compositionally biased region" description="Basic and acidic residues" evidence="2">
    <location>
        <begin position="42"/>
        <end position="63"/>
    </location>
</feature>
<evidence type="ECO:0000313" key="4">
    <source>
        <dbReference type="Proteomes" id="UP001497480"/>
    </source>
</evidence>
<organism evidence="3 4">
    <name type="scientific">Lupinus luteus</name>
    <name type="common">European yellow lupine</name>
    <dbReference type="NCBI Taxonomy" id="3873"/>
    <lineage>
        <taxon>Eukaryota</taxon>
        <taxon>Viridiplantae</taxon>
        <taxon>Streptophyta</taxon>
        <taxon>Embryophyta</taxon>
        <taxon>Tracheophyta</taxon>
        <taxon>Spermatophyta</taxon>
        <taxon>Magnoliopsida</taxon>
        <taxon>eudicotyledons</taxon>
        <taxon>Gunneridae</taxon>
        <taxon>Pentapetalae</taxon>
        <taxon>rosids</taxon>
        <taxon>fabids</taxon>
        <taxon>Fabales</taxon>
        <taxon>Fabaceae</taxon>
        <taxon>Papilionoideae</taxon>
        <taxon>50 kb inversion clade</taxon>
        <taxon>genistoids sensu lato</taxon>
        <taxon>core genistoids</taxon>
        <taxon>Genisteae</taxon>
        <taxon>Lupinus</taxon>
    </lineage>
</organism>
<gene>
    <name evidence="3" type="ORF">LLUT_LOCUS6104</name>
</gene>
<reference evidence="3 4" key="1">
    <citation type="submission" date="2024-03" db="EMBL/GenBank/DDBJ databases">
        <authorList>
            <person name="Martinez-Hernandez J."/>
        </authorList>
    </citation>
    <scope>NUCLEOTIDE SEQUENCE [LARGE SCALE GENOMIC DNA]</scope>
</reference>
<evidence type="ECO:0000256" key="2">
    <source>
        <dbReference type="SAM" id="MobiDB-lite"/>
    </source>
</evidence>
<dbReference type="EMBL" id="CAXHTB010000004">
    <property type="protein sequence ID" value="CAL0305044.1"/>
    <property type="molecule type" value="Genomic_DNA"/>
</dbReference>
<feature type="compositionally biased region" description="Basic and acidic residues" evidence="2">
    <location>
        <begin position="1"/>
        <end position="35"/>
    </location>
</feature>
<dbReference type="AlphaFoldDB" id="A0AAV1W6H4"/>
<feature type="region of interest" description="Disordered" evidence="2">
    <location>
        <begin position="1"/>
        <end position="63"/>
    </location>
</feature>
<name>A0AAV1W6H4_LUPLU</name>
<comment type="caution">
    <text evidence="3">The sequence shown here is derived from an EMBL/GenBank/DDBJ whole genome shotgun (WGS) entry which is preliminary data.</text>
</comment>
<protein>
    <submittedName>
        <fullName evidence="3">Uncharacterized protein</fullName>
    </submittedName>
</protein>
<dbReference type="Proteomes" id="UP001497480">
    <property type="component" value="Unassembled WGS sequence"/>
</dbReference>
<accession>A0AAV1W6H4</accession>